<keyword evidence="3" id="KW-0812">Transmembrane</keyword>
<dbReference type="PANTHER" id="PTHR13037:SF24">
    <property type="entry name" value="POLYCOMB PROTEIN PCL-RELATED"/>
    <property type="match status" value="1"/>
</dbReference>
<dbReference type="Proteomes" id="UP001515480">
    <property type="component" value="Unassembled WGS sequence"/>
</dbReference>
<comment type="caution">
    <text evidence="4">The sequence shown here is derived from an EMBL/GenBank/DDBJ whole genome shotgun (WGS) entry which is preliminary data.</text>
</comment>
<evidence type="ECO:0000256" key="3">
    <source>
        <dbReference type="SAM" id="Phobius"/>
    </source>
</evidence>
<reference evidence="4 5" key="1">
    <citation type="journal article" date="2024" name="Science">
        <title>Giant polyketide synthase enzymes in the biosynthesis of giant marine polyether toxins.</title>
        <authorList>
            <person name="Fallon T.R."/>
            <person name="Shende V.V."/>
            <person name="Wierzbicki I.H."/>
            <person name="Pendleton A.L."/>
            <person name="Watervoot N.F."/>
            <person name="Auber R.P."/>
            <person name="Gonzalez D.J."/>
            <person name="Wisecaver J.H."/>
            <person name="Moore B.S."/>
        </authorList>
    </citation>
    <scope>NUCLEOTIDE SEQUENCE [LARGE SCALE GENOMIC DNA]</scope>
    <source>
        <strain evidence="4 5">12B1</strain>
    </source>
</reference>
<sequence length="1480" mass="161326">MGPAKTRGAARSFPGQNIALHGDTVTVRTQDDHPLARPPAPPPYLAHASLRPRMDPRFVAGTLVGGVAVVLIQTDPLIARILYMLSFPFRFTFAIFMALEWEALLAFSLLALLTMRAQAARHVHSVAIRQRMHAALRSPWLGLLVASAMIVGALLVIVVPAVESHSAEDPPPPCASPADPVGWRRWLVGKLRLKARREGECEQRPALLEETAAEEPGAATRMTGVLLRHLALALHRLWPAMIGLAVQAPPPLPYTPCSMLPLMLHPSVVGTLLVNLVALLWPASKLGRRPASSRATASERASNAELDLKPVVAAIPVGVPPSSQSSKPERRMTSRVLECLPETVKSRRWAPSLPAMTRLKSALMGSNAFRAISPKFSSSPDLRQLDVTASPRLKRGALAPSIPRRASFDVDCLSSPSDKDSPSPRRARPHSLPPPMRRHSHSSVLAREQSASAEQQPAGSSHPRLRSLLLSAWLAVHSLFLLGLLLELVWIRAARAAAAAGDALPTSPRHEHPHALQPMLQPPQALFGYLLAHNLARTVELLLRQVRAATTLTDEGSRHGDTRLDAHGSAHASPNDSSPDGTPACHRASSQPLDVSSSAFFSMEWHALASPSASAAKRWGGHARRIWADGLQAAAALSRWLAVTPPSYIYWYAAALEAGETTREEGCAPEEQQTLLLLPAALVTATHLLSTLVQSPLLREERRLFARRWVSCADLLRELLWLVLSAQQLRLTIQSISRRRTPRALSVAALCFLNSRSDVVIHPDCLELWKNNSWVRGLARVCFSAAWHDVAHEPSKPPRAAAPPPPPPPPRPPIRATPPPAAAPSPAASLPLRSAFASAPLLPACSVQLSGGTAPPRRPRAAEAAEAPPRRAEKQPGDGKPDAPPPRAAAAATASSAAAPPAKEAKAKEAKAPTPPPPADGKPKGHRRGASWPIGELLRRVQQRKPADDAAEAEDAKAAGLSAPLLRALRDVEEALPPDLRELLHPLSRSLTSLLRSEGFVAHIPPALGLVGSMLSHLATHVLLEPAGRRHLRKGLQALRRTAPLALPQWIHSLAKEENWRGRQPFQFGLSGSLVLSPSLHAEPAVPLGRIYARDGEPPRLERAVREGAVVRVLMEDTPSRPSASAGLFAAVVERVVDGGEAADVRYLEQVALVFGREPETAEYNVYDHLPEIKAKWRLWLRGLVVDLQMPAAIRQVDGSETITVGWREPAAEERERGVYGTITFKVALTPRVSARIKQVRLWSDNRFLHLGTIKEAELECEQGSIDAMVLLSLESDGAYITIEDLKLRMRNIDVRAAKGGHGSRIALLLQTWNLQKWMFAGWLERSILRSIEQITVKEQVHKRIIIWDEVPLIVEWRRQIEMWRRCELDRRESERHSSAILLQAWLRGRAVRNAAPVMTSSAKSLGDAVAELFRPSVPMVELPPSKSLEDGVDEMFPPKASEIPVGLQVPPAEPKDPLRMLSAAFGHFGIGTKQKAREK</sequence>
<name>A0AB34JPV7_PRYPA</name>
<dbReference type="PANTHER" id="PTHR13037">
    <property type="entry name" value="FORMIN"/>
    <property type="match status" value="1"/>
</dbReference>
<feature type="region of interest" description="Disordered" evidence="2">
    <location>
        <begin position="848"/>
        <end position="935"/>
    </location>
</feature>
<organism evidence="4 5">
    <name type="scientific">Prymnesium parvum</name>
    <name type="common">Toxic golden alga</name>
    <dbReference type="NCBI Taxonomy" id="97485"/>
    <lineage>
        <taxon>Eukaryota</taxon>
        <taxon>Haptista</taxon>
        <taxon>Haptophyta</taxon>
        <taxon>Prymnesiophyceae</taxon>
        <taxon>Prymnesiales</taxon>
        <taxon>Prymnesiaceae</taxon>
        <taxon>Prymnesium</taxon>
    </lineage>
</organism>
<feature type="compositionally biased region" description="Pro residues" evidence="2">
    <location>
        <begin position="800"/>
        <end position="823"/>
    </location>
</feature>
<keyword evidence="3" id="KW-1133">Transmembrane helix</keyword>
<keyword evidence="3" id="KW-0472">Membrane</keyword>
<evidence type="ECO:0000313" key="4">
    <source>
        <dbReference type="EMBL" id="KAL1522601.1"/>
    </source>
</evidence>
<feature type="compositionally biased region" description="Polar residues" evidence="2">
    <location>
        <begin position="449"/>
        <end position="459"/>
    </location>
</feature>
<dbReference type="PROSITE" id="PS50096">
    <property type="entry name" value="IQ"/>
    <property type="match status" value="1"/>
</dbReference>
<feature type="compositionally biased region" description="Low complexity" evidence="2">
    <location>
        <begin position="888"/>
        <end position="902"/>
    </location>
</feature>
<proteinExistence type="predicted"/>
<dbReference type="EMBL" id="JBGBPQ010000006">
    <property type="protein sequence ID" value="KAL1522601.1"/>
    <property type="molecule type" value="Genomic_DNA"/>
</dbReference>
<accession>A0AB34JPV7</accession>
<evidence type="ECO:0000313" key="5">
    <source>
        <dbReference type="Proteomes" id="UP001515480"/>
    </source>
</evidence>
<evidence type="ECO:0000256" key="2">
    <source>
        <dbReference type="SAM" id="MobiDB-lite"/>
    </source>
</evidence>
<feature type="compositionally biased region" description="Basic and acidic residues" evidence="2">
    <location>
        <begin position="555"/>
        <end position="568"/>
    </location>
</feature>
<feature type="transmembrane region" description="Helical" evidence="3">
    <location>
        <begin position="140"/>
        <end position="162"/>
    </location>
</feature>
<keyword evidence="5" id="KW-1185">Reference proteome</keyword>
<feature type="region of interest" description="Disordered" evidence="2">
    <location>
        <begin position="554"/>
        <end position="590"/>
    </location>
</feature>
<evidence type="ECO:0000256" key="1">
    <source>
        <dbReference type="ARBA" id="ARBA00022581"/>
    </source>
</evidence>
<feature type="transmembrane region" description="Helical" evidence="3">
    <location>
        <begin position="58"/>
        <end position="79"/>
    </location>
</feature>
<feature type="transmembrane region" description="Helical" evidence="3">
    <location>
        <begin position="91"/>
        <end position="113"/>
    </location>
</feature>
<feature type="compositionally biased region" description="Basic and acidic residues" evidence="2">
    <location>
        <begin position="860"/>
        <end position="881"/>
    </location>
</feature>
<gene>
    <name evidence="4" type="ORF">AB1Y20_017584</name>
</gene>
<feature type="transmembrane region" description="Helical" evidence="3">
    <location>
        <begin position="262"/>
        <end position="281"/>
    </location>
</feature>
<feature type="region of interest" description="Disordered" evidence="2">
    <location>
        <begin position="793"/>
        <end position="827"/>
    </location>
</feature>
<keyword evidence="1" id="KW-0945">Host-virus interaction</keyword>
<protein>
    <submittedName>
        <fullName evidence="4">Uncharacterized protein</fullName>
    </submittedName>
</protein>
<feature type="transmembrane region" description="Helical" evidence="3">
    <location>
        <begin position="468"/>
        <end position="491"/>
    </location>
</feature>
<feature type="region of interest" description="Disordered" evidence="2">
    <location>
        <begin position="409"/>
        <end position="461"/>
    </location>
</feature>